<dbReference type="InterPro" id="IPR040374">
    <property type="entry name" value="BIC"/>
</dbReference>
<proteinExistence type="predicted"/>
<dbReference type="Proteomes" id="UP001295469">
    <property type="component" value="Chromosome A06"/>
</dbReference>
<dbReference type="AlphaFoldDB" id="A0A816T0W6"/>
<feature type="compositionally biased region" description="Basic and acidic residues" evidence="1">
    <location>
        <begin position="186"/>
        <end position="202"/>
    </location>
</feature>
<dbReference type="EMBL" id="HG994360">
    <property type="protein sequence ID" value="CAF2086941.1"/>
    <property type="molecule type" value="Genomic_DNA"/>
</dbReference>
<dbReference type="PANTHER" id="PTHR34207">
    <property type="entry name" value="PROTEIN BIC1"/>
    <property type="match status" value="1"/>
</dbReference>
<protein>
    <submittedName>
        <fullName evidence="2">(rape) hypothetical protein</fullName>
    </submittedName>
</protein>
<feature type="region of interest" description="Disordered" evidence="1">
    <location>
        <begin position="70"/>
        <end position="99"/>
    </location>
</feature>
<organism evidence="2">
    <name type="scientific">Brassica napus</name>
    <name type="common">Rape</name>
    <dbReference type="NCBI Taxonomy" id="3708"/>
    <lineage>
        <taxon>Eukaryota</taxon>
        <taxon>Viridiplantae</taxon>
        <taxon>Streptophyta</taxon>
        <taxon>Embryophyta</taxon>
        <taxon>Tracheophyta</taxon>
        <taxon>Spermatophyta</taxon>
        <taxon>Magnoliopsida</taxon>
        <taxon>eudicotyledons</taxon>
        <taxon>Gunneridae</taxon>
        <taxon>Pentapetalae</taxon>
        <taxon>rosids</taxon>
        <taxon>malvids</taxon>
        <taxon>Brassicales</taxon>
        <taxon>Brassicaceae</taxon>
        <taxon>Brassiceae</taxon>
        <taxon>Brassica</taxon>
    </lineage>
</organism>
<gene>
    <name evidence="2" type="ORF">DARMORV10_A06P26890.1</name>
</gene>
<evidence type="ECO:0000313" key="2">
    <source>
        <dbReference type="EMBL" id="CAF2086941.1"/>
    </source>
</evidence>
<reference evidence="2" key="1">
    <citation type="submission" date="2021-01" db="EMBL/GenBank/DDBJ databases">
        <authorList>
            <consortium name="Genoscope - CEA"/>
            <person name="William W."/>
        </authorList>
    </citation>
    <scope>NUCLEOTIDE SEQUENCE</scope>
</reference>
<dbReference type="PANTHER" id="PTHR34207:SF17">
    <property type="entry name" value="PROTEIN BIC2"/>
    <property type="match status" value="1"/>
</dbReference>
<sequence>MRRRNVKEHRTEIVLLYVITKQDSATTNLCHVLSFLFNLVYYYFLLFSFLIFLCKISSYRFHTETKKNCKMKSTHSPLPDESKEPISPGSSHRKQNKEVTKTCFPESITSRRNIKVQPETTPVLSGRERLKRHREEVAGKVPIPESWDKEGLLVGWMDFSTFDASFTSSQIVSARAALMADAGDDPGARESRAQRLRVESSC</sequence>
<name>A0A816T0W6_BRANA</name>
<dbReference type="GO" id="GO:0009785">
    <property type="term" value="P:blue light signaling pathway"/>
    <property type="evidence" value="ECO:0007669"/>
    <property type="project" value="InterPro"/>
</dbReference>
<feature type="region of interest" description="Disordered" evidence="1">
    <location>
        <begin position="181"/>
        <end position="202"/>
    </location>
</feature>
<evidence type="ECO:0000256" key="1">
    <source>
        <dbReference type="SAM" id="MobiDB-lite"/>
    </source>
</evidence>
<dbReference type="CDD" id="cd22645">
    <property type="entry name" value="BIC1_CID"/>
    <property type="match status" value="1"/>
</dbReference>
<accession>A0A816T0W6</accession>